<dbReference type="Proteomes" id="UP000324705">
    <property type="component" value="Chromosome 1A"/>
</dbReference>
<evidence type="ECO:0000259" key="1">
    <source>
        <dbReference type="Pfam" id="PF00294"/>
    </source>
</evidence>
<dbReference type="SUPFAM" id="SSF53613">
    <property type="entry name" value="Ribokinase-like"/>
    <property type="match status" value="1"/>
</dbReference>
<evidence type="ECO:0000313" key="2">
    <source>
        <dbReference type="EMBL" id="VAH04086.1"/>
    </source>
</evidence>
<keyword evidence="3" id="KW-1185">Reference proteome</keyword>
<dbReference type="Pfam" id="PF00294">
    <property type="entry name" value="PfkB"/>
    <property type="match status" value="1"/>
</dbReference>
<sequence length="145" mass="15235">MSLIRYLPSPYLPLASAAARRRGFLHSAAPPGARAAAVHVLAANRVVLGCGLVTLDYLATVDAYPRPDDKIRSGELQISGGGNAGNALTGAARLGLNTRLISKVANDEIGGTVILELKEAGIDVSHVIENPNMYNHVRLPSNGSW</sequence>
<evidence type="ECO:0000313" key="3">
    <source>
        <dbReference type="Proteomes" id="UP000324705"/>
    </source>
</evidence>
<reference evidence="2 3" key="1">
    <citation type="submission" date="2017-09" db="EMBL/GenBank/DDBJ databases">
        <authorList>
            <consortium name="International Durum Wheat Genome Sequencing Consortium (IDWGSC)"/>
            <person name="Milanesi L."/>
        </authorList>
    </citation>
    <scope>NUCLEOTIDE SEQUENCE [LARGE SCALE GENOMIC DNA]</scope>
    <source>
        <strain evidence="3">cv. Svevo</strain>
    </source>
</reference>
<dbReference type="EMBL" id="LT934111">
    <property type="protein sequence ID" value="VAH04086.1"/>
    <property type="molecule type" value="Genomic_DNA"/>
</dbReference>
<dbReference type="Gramene" id="TRITD1Av1G090690.1">
    <property type="protein sequence ID" value="TRITD1Av1G090690.1"/>
    <property type="gene ID" value="TRITD1Av1G090690"/>
</dbReference>
<accession>A0A9R0UWU9</accession>
<gene>
    <name evidence="2" type="ORF">TRITD_1Av1G090690</name>
</gene>
<proteinExistence type="predicted"/>
<dbReference type="InterPro" id="IPR011611">
    <property type="entry name" value="PfkB_dom"/>
</dbReference>
<organism evidence="2 3">
    <name type="scientific">Triticum turgidum subsp. durum</name>
    <name type="common">Durum wheat</name>
    <name type="synonym">Triticum durum</name>
    <dbReference type="NCBI Taxonomy" id="4567"/>
    <lineage>
        <taxon>Eukaryota</taxon>
        <taxon>Viridiplantae</taxon>
        <taxon>Streptophyta</taxon>
        <taxon>Embryophyta</taxon>
        <taxon>Tracheophyta</taxon>
        <taxon>Spermatophyta</taxon>
        <taxon>Magnoliopsida</taxon>
        <taxon>Liliopsida</taxon>
        <taxon>Poales</taxon>
        <taxon>Poaceae</taxon>
        <taxon>BOP clade</taxon>
        <taxon>Pooideae</taxon>
        <taxon>Triticodae</taxon>
        <taxon>Triticeae</taxon>
        <taxon>Triticinae</taxon>
        <taxon>Triticum</taxon>
    </lineage>
</organism>
<dbReference type="InterPro" id="IPR029056">
    <property type="entry name" value="Ribokinase-like"/>
</dbReference>
<dbReference type="PANTHER" id="PTHR42774:SF12">
    <property type="entry name" value="CARBOHYDRATE KINASE PFKB DOMAIN-CONTAINING PROTEIN"/>
    <property type="match status" value="1"/>
</dbReference>
<name>A0A9R0UWU9_TRITD</name>
<dbReference type="AlphaFoldDB" id="A0A9R0UWU9"/>
<dbReference type="Gene3D" id="3.40.1190.20">
    <property type="match status" value="1"/>
</dbReference>
<dbReference type="InterPro" id="IPR052562">
    <property type="entry name" value="Ketohexokinase-related"/>
</dbReference>
<dbReference type="PANTHER" id="PTHR42774">
    <property type="entry name" value="PHOSPHOTRANSFERASE SYSTEM TRANSPORT PROTEIN"/>
    <property type="match status" value="1"/>
</dbReference>
<protein>
    <recommendedName>
        <fullName evidence="1">Carbohydrate kinase PfkB domain-containing protein</fullName>
    </recommendedName>
</protein>
<feature type="domain" description="Carbohydrate kinase PfkB" evidence="1">
    <location>
        <begin position="51"/>
        <end position="131"/>
    </location>
</feature>